<name>A0A061F2N7_THECC</name>
<dbReference type="EMBL" id="CM001883">
    <property type="protein sequence ID" value="EOY08769.1"/>
    <property type="molecule type" value="Genomic_DNA"/>
</dbReference>
<organism evidence="1 2">
    <name type="scientific">Theobroma cacao</name>
    <name type="common">Cacao</name>
    <name type="synonym">Cocoa</name>
    <dbReference type="NCBI Taxonomy" id="3641"/>
    <lineage>
        <taxon>Eukaryota</taxon>
        <taxon>Viridiplantae</taxon>
        <taxon>Streptophyta</taxon>
        <taxon>Embryophyta</taxon>
        <taxon>Tracheophyta</taxon>
        <taxon>Spermatophyta</taxon>
        <taxon>Magnoliopsida</taxon>
        <taxon>eudicotyledons</taxon>
        <taxon>Gunneridae</taxon>
        <taxon>Pentapetalae</taxon>
        <taxon>rosids</taxon>
        <taxon>malvids</taxon>
        <taxon>Malvales</taxon>
        <taxon>Malvaceae</taxon>
        <taxon>Byttnerioideae</taxon>
        <taxon>Theobroma</taxon>
    </lineage>
</organism>
<dbReference type="AlphaFoldDB" id="A0A061F2N7"/>
<accession>A0A061F2N7</accession>
<dbReference type="HOGENOM" id="CLU_3074948_0_0_1"/>
<gene>
    <name evidence="1" type="ORF">TCM_023903</name>
</gene>
<sequence>PPLKVPSCSFFFPPLHFHRSIPSKTLILYKTLNPSPPTITFLFSVAASRSLLI</sequence>
<feature type="non-terminal residue" evidence="1">
    <location>
        <position position="1"/>
    </location>
</feature>
<dbReference type="Gramene" id="EOY08769">
    <property type="protein sequence ID" value="EOY08769"/>
    <property type="gene ID" value="TCM_023903"/>
</dbReference>
<dbReference type="Proteomes" id="UP000026915">
    <property type="component" value="Chromosome 5"/>
</dbReference>
<evidence type="ECO:0000313" key="2">
    <source>
        <dbReference type="Proteomes" id="UP000026915"/>
    </source>
</evidence>
<proteinExistence type="predicted"/>
<keyword evidence="2" id="KW-1185">Reference proteome</keyword>
<dbReference type="InParanoid" id="A0A061F2N7"/>
<protein>
    <submittedName>
        <fullName evidence="1">Uncharacterized protein</fullName>
    </submittedName>
</protein>
<evidence type="ECO:0000313" key="1">
    <source>
        <dbReference type="EMBL" id="EOY08769.1"/>
    </source>
</evidence>
<reference evidence="1 2" key="1">
    <citation type="journal article" date="2013" name="Genome Biol.">
        <title>The genome sequence of the most widely cultivated cacao type and its use to identify candidate genes regulating pod color.</title>
        <authorList>
            <person name="Motamayor J.C."/>
            <person name="Mockaitis K."/>
            <person name="Schmutz J."/>
            <person name="Haiminen N."/>
            <person name="Iii D.L."/>
            <person name="Cornejo O."/>
            <person name="Findley S.D."/>
            <person name="Zheng P."/>
            <person name="Utro F."/>
            <person name="Royaert S."/>
            <person name="Saski C."/>
            <person name="Jenkins J."/>
            <person name="Podicheti R."/>
            <person name="Zhao M."/>
            <person name="Scheffler B.E."/>
            <person name="Stack J.C."/>
            <person name="Feltus F.A."/>
            <person name="Mustiga G.M."/>
            <person name="Amores F."/>
            <person name="Phillips W."/>
            <person name="Marelli J.P."/>
            <person name="May G.D."/>
            <person name="Shapiro H."/>
            <person name="Ma J."/>
            <person name="Bustamante C.D."/>
            <person name="Schnell R.J."/>
            <person name="Main D."/>
            <person name="Gilbert D."/>
            <person name="Parida L."/>
            <person name="Kuhn D.N."/>
        </authorList>
    </citation>
    <scope>NUCLEOTIDE SEQUENCE [LARGE SCALE GENOMIC DNA]</scope>
    <source>
        <strain evidence="2">cv. Matina 1-6</strain>
    </source>
</reference>